<accession>A0A4W3GCH1</accession>
<organism evidence="5 6">
    <name type="scientific">Callorhinchus milii</name>
    <name type="common">Ghost shark</name>
    <dbReference type="NCBI Taxonomy" id="7868"/>
    <lineage>
        <taxon>Eukaryota</taxon>
        <taxon>Metazoa</taxon>
        <taxon>Chordata</taxon>
        <taxon>Craniata</taxon>
        <taxon>Vertebrata</taxon>
        <taxon>Chondrichthyes</taxon>
        <taxon>Holocephali</taxon>
        <taxon>Chimaeriformes</taxon>
        <taxon>Callorhinchidae</taxon>
        <taxon>Callorhinchus</taxon>
    </lineage>
</organism>
<dbReference type="Pfam" id="PF16788">
    <property type="entry name" value="ATF7IP_BD"/>
    <property type="match status" value="1"/>
</dbReference>
<feature type="compositionally biased region" description="Basic and acidic residues" evidence="2">
    <location>
        <begin position="234"/>
        <end position="245"/>
    </location>
</feature>
<feature type="compositionally biased region" description="Basic and acidic residues" evidence="2">
    <location>
        <begin position="101"/>
        <end position="120"/>
    </location>
</feature>
<sequence>MDASEELPKKVFKARKTMRASDRQQLEAIYKSREEHLKSNDESKPKLCNGKHENGDSDGKNLLNTNCMDDVDGINDVRLGPEELQGNSIDEIVTNVPELSTDDRCLEQEDSAPKPKKMDSKPMVAVGEQQIPTVSSDTETHALLSNTSRGEASVRLESGELTQELLVVDRSCTDSQSLSEEKRIPSDSNSRSQKVTDENSLKLQSSSPSVRDKEDSKNLLDISEEAITSSIESVQEKEGCEESKMECMGAGGGNVDKDKTSERKSTGNIQLQMEEIIPILEKLAPEKENNLSNDQNDVPPIPSPAPMDSPFSELQDEQMEASASSSPTKEDCNGNLPEGAFLVLSDEDEPVIEMPPEVEEVVLKVESRDKDHKEQTAETTQEPEPNEVVTRKRFKSEDMEGSISKRRRFSGEEYEAALKVKITARGEIHETLEKIVQQIIQERLSSMQSGVFEKKLAELKKRVEKIECNKRHESLISSLQAKLMQIEKKLGSADQARNSSAVKKAQEMPALFQPQIQFDLDIKDTLTLAEKAQRQQFGKILVDKEQIPQRDSRISWNSLSQAAVEKRGVVFQDRTVYITFHKPITKKQQNSLPGYKIVSRRFDSPVPKKQQAPPQEGQAPYHTVESGPEKRMVVVPDRRLSETSGKPIVLTEQVLLEPNHTAQSKCAKSTAGRFIAFRSHRFGKCTVKHEVPLHKCRTSAGKPIVLKQQSSKQCRAAQYTALIQRVADAQPVMLRNNSFTKLSLKREAPLQDWHDNRISALSNALVMVKQQPLSLCNGAGPTHGHSTTDKTQIALPDNLTHSHTVLESKVELPLQVGKNSMKAFVELPPEKQLVKKKQELPLQRYCSLYRSSAKSITQPHVVLRESKMPCDALSGPVVEYKSVISEELQTPCSVLSEPVTEHHPPVLQESRAPCVESKIPLPDNSTLYELCNPVAESKTQVIVQDSSIPYNTKRATAWGVRAWDEWAKKQNRYLMEKTLKNDESFLYVPSLSHEITHGELSFWLCRFVEEVRRQDGSLYPPNSLRLLCCSILRYLRETCKRLDIDFFNKYNLEYSEFRTVLEHRMKQLKQQGIGMVRKQAQPYTEEEEENLWRVVFHLQDAKSYSYAVYFYLCKVFGVHAAAEHNKLTVDQFSFASDEVGEYLEFVARPYRDGIQRTKRHTRQYADLSNPRCIVSVFRRYLGMIPGEGPFYRRPLPGRLELCRQAIGVHTLERYSKEICEAGNIKGRHTGQSGRVSSVAALHSRGFDEELIKERMGNGSNAMMSYKKTQMKAVSDCLQPPNPLKKISACSKPSSSSREPTVFAREAASAVTKAEATVLEQEALGT</sequence>
<feature type="compositionally biased region" description="Low complexity" evidence="2">
    <location>
        <begin position="377"/>
        <end position="387"/>
    </location>
</feature>
<dbReference type="RefSeq" id="XP_042200931.1">
    <property type="nucleotide sequence ID" value="XM_042344997.1"/>
</dbReference>
<dbReference type="RefSeq" id="XP_042200927.1">
    <property type="nucleotide sequence ID" value="XM_042344993.1"/>
</dbReference>
<dbReference type="RefSeq" id="XP_042200929.1">
    <property type="nucleotide sequence ID" value="XM_042344995.1"/>
</dbReference>
<dbReference type="RefSeq" id="XP_042200928.1">
    <property type="nucleotide sequence ID" value="XM_042344994.1"/>
</dbReference>
<dbReference type="InterPro" id="IPR052787">
    <property type="entry name" value="MAVS"/>
</dbReference>
<reference evidence="5" key="5">
    <citation type="submission" date="2025-09" db="UniProtKB">
        <authorList>
            <consortium name="Ensembl"/>
        </authorList>
    </citation>
    <scope>IDENTIFICATION</scope>
</reference>
<dbReference type="RefSeq" id="XP_042200930.1">
    <property type="nucleotide sequence ID" value="XM_042344996.1"/>
</dbReference>
<keyword evidence="6" id="KW-1185">Reference proteome</keyword>
<evidence type="ECO:0000259" key="4">
    <source>
        <dbReference type="Pfam" id="PF25561"/>
    </source>
</evidence>
<dbReference type="RefSeq" id="XP_007908349.1">
    <property type="nucleotide sequence ID" value="XM_007910158.1"/>
</dbReference>
<keyword evidence="1" id="KW-0175">Coiled coil</keyword>
<reference evidence="6" key="3">
    <citation type="journal article" date="2014" name="Nature">
        <title>Elephant shark genome provides unique insights into gnathostome evolution.</title>
        <authorList>
            <consortium name="International Elephant Shark Genome Sequencing Consortium"/>
            <person name="Venkatesh B."/>
            <person name="Lee A.P."/>
            <person name="Ravi V."/>
            <person name="Maurya A.K."/>
            <person name="Lian M.M."/>
            <person name="Swann J.B."/>
            <person name="Ohta Y."/>
            <person name="Flajnik M.F."/>
            <person name="Sutoh Y."/>
            <person name="Kasahara M."/>
            <person name="Hoon S."/>
            <person name="Gangu V."/>
            <person name="Roy S.W."/>
            <person name="Irimia M."/>
            <person name="Korzh V."/>
            <person name="Kondrychyn I."/>
            <person name="Lim Z.W."/>
            <person name="Tay B.H."/>
            <person name="Tohari S."/>
            <person name="Kong K.W."/>
            <person name="Ho S."/>
            <person name="Lorente-Galdos B."/>
            <person name="Quilez J."/>
            <person name="Marques-Bonet T."/>
            <person name="Raney B.J."/>
            <person name="Ingham P.W."/>
            <person name="Tay A."/>
            <person name="Hillier L.W."/>
            <person name="Minx P."/>
            <person name="Boehm T."/>
            <person name="Wilson R.K."/>
            <person name="Brenner S."/>
            <person name="Warren W.C."/>
        </authorList>
    </citation>
    <scope>NUCLEOTIDE SEQUENCE [LARGE SCALE GENOMIC DNA]</scope>
</reference>
<proteinExistence type="predicted"/>
<feature type="coiled-coil region" evidence="1">
    <location>
        <begin position="449"/>
        <end position="496"/>
    </location>
</feature>
<feature type="compositionally biased region" description="Basic and acidic residues" evidence="2">
    <location>
        <begin position="367"/>
        <end position="376"/>
    </location>
</feature>
<feature type="region of interest" description="Disordered" evidence="2">
    <location>
        <begin position="1"/>
        <end position="64"/>
    </location>
</feature>
<feature type="region of interest" description="Disordered" evidence="2">
    <location>
        <begin position="367"/>
        <end position="387"/>
    </location>
</feature>
<evidence type="ECO:0000313" key="6">
    <source>
        <dbReference type="Proteomes" id="UP000314986"/>
    </source>
</evidence>
<dbReference type="GeneID" id="103189678"/>
<feature type="compositionally biased region" description="Basic and acidic residues" evidence="2">
    <location>
        <begin position="19"/>
        <end position="59"/>
    </location>
</feature>
<dbReference type="Proteomes" id="UP000314986">
    <property type="component" value="Unassembled WGS sequence"/>
</dbReference>
<dbReference type="OrthoDB" id="5957988at2759"/>
<dbReference type="InterPro" id="IPR057926">
    <property type="entry name" value="QRICH1_dom"/>
</dbReference>
<evidence type="ECO:0000256" key="2">
    <source>
        <dbReference type="SAM" id="MobiDB-lite"/>
    </source>
</evidence>
<name>A0A4W3GCH1_CALMI</name>
<dbReference type="RefSeq" id="XP_042200932.1">
    <property type="nucleotide sequence ID" value="XM_042344998.1"/>
</dbReference>
<protein>
    <submittedName>
        <fullName evidence="5">Uncharacterized protein</fullName>
    </submittedName>
</protein>
<feature type="compositionally biased region" description="Basic and acidic residues" evidence="2">
    <location>
        <begin position="255"/>
        <end position="265"/>
    </location>
</feature>
<reference evidence="6" key="1">
    <citation type="journal article" date="2006" name="Science">
        <title>Ancient noncoding elements conserved in the human genome.</title>
        <authorList>
            <person name="Venkatesh B."/>
            <person name="Kirkness E.F."/>
            <person name="Loh Y.H."/>
            <person name="Halpern A.L."/>
            <person name="Lee A.P."/>
            <person name="Johnson J."/>
            <person name="Dandona N."/>
            <person name="Viswanathan L.D."/>
            <person name="Tay A."/>
            <person name="Venter J.C."/>
            <person name="Strausberg R.L."/>
            <person name="Brenner S."/>
        </authorList>
    </citation>
    <scope>NUCLEOTIDE SEQUENCE [LARGE SCALE GENOMIC DNA]</scope>
</reference>
<feature type="domain" description="QRICH1-like" evidence="4">
    <location>
        <begin position="956"/>
        <end position="1067"/>
    </location>
</feature>
<feature type="region of interest" description="Disordered" evidence="2">
    <location>
        <begin position="172"/>
        <end position="269"/>
    </location>
</feature>
<reference evidence="6" key="2">
    <citation type="journal article" date="2007" name="PLoS Biol.">
        <title>Survey sequencing and comparative analysis of the elephant shark (Callorhinchus milii) genome.</title>
        <authorList>
            <person name="Venkatesh B."/>
            <person name="Kirkness E.F."/>
            <person name="Loh Y.H."/>
            <person name="Halpern A.L."/>
            <person name="Lee A.P."/>
            <person name="Johnson J."/>
            <person name="Dandona N."/>
            <person name="Viswanathan L.D."/>
            <person name="Tay A."/>
            <person name="Venter J.C."/>
            <person name="Strausberg R.L."/>
            <person name="Brenner S."/>
        </authorList>
    </citation>
    <scope>NUCLEOTIDE SEQUENCE [LARGE SCALE GENOMIC DNA]</scope>
</reference>
<feature type="region of interest" description="Disordered" evidence="2">
    <location>
        <begin position="283"/>
        <end position="338"/>
    </location>
</feature>
<dbReference type="Ensembl" id="ENSCMIT00000001034.1">
    <property type="protein sequence ID" value="ENSCMIP00000000981.1"/>
    <property type="gene ID" value="ENSCMIG00000000667.1"/>
</dbReference>
<evidence type="ECO:0000313" key="5">
    <source>
        <dbReference type="Ensembl" id="ENSCMIP00000000981.1"/>
    </source>
</evidence>
<dbReference type="Pfam" id="PF25561">
    <property type="entry name" value="QRICH1"/>
    <property type="match status" value="1"/>
</dbReference>
<dbReference type="KEGG" id="cmk:103189678"/>
<dbReference type="STRING" id="7868.ENSCMIP00000000981"/>
<dbReference type="InParanoid" id="A0A4W3GCH1"/>
<feature type="region of interest" description="Disordered" evidence="2">
    <location>
        <begin position="93"/>
        <end position="155"/>
    </location>
</feature>
<feature type="compositionally biased region" description="Polar residues" evidence="2">
    <location>
        <begin position="130"/>
        <end position="150"/>
    </location>
</feature>
<gene>
    <name evidence="5" type="primary">LOC103189678</name>
</gene>
<dbReference type="RefSeq" id="XP_007908346.1">
    <property type="nucleotide sequence ID" value="XM_007910155.2"/>
</dbReference>
<feature type="domain" description="ATF7-interacting protein protein binding" evidence="3">
    <location>
        <begin position="404"/>
        <end position="504"/>
    </location>
</feature>
<reference evidence="5" key="4">
    <citation type="submission" date="2025-08" db="UniProtKB">
        <authorList>
            <consortium name="Ensembl"/>
        </authorList>
    </citation>
    <scope>IDENTIFICATION</scope>
</reference>
<evidence type="ECO:0000256" key="1">
    <source>
        <dbReference type="SAM" id="Coils"/>
    </source>
</evidence>
<dbReference type="PANTHER" id="PTHR21446">
    <property type="entry name" value="DUF3504 DOMAIN-CONTAINING PROTEIN"/>
    <property type="match status" value="1"/>
</dbReference>
<evidence type="ECO:0000259" key="3">
    <source>
        <dbReference type="Pfam" id="PF16788"/>
    </source>
</evidence>
<dbReference type="InterPro" id="IPR031870">
    <property type="entry name" value="ATF7IP_BD"/>
</dbReference>
<feature type="region of interest" description="Disordered" evidence="2">
    <location>
        <begin position="604"/>
        <end position="626"/>
    </location>
</feature>
<dbReference type="PANTHER" id="PTHR21446:SF13">
    <property type="entry name" value="DUF3504 DOMAIN-CONTAINING PROTEIN"/>
    <property type="match status" value="1"/>
</dbReference>
<dbReference type="RefSeq" id="XP_007908347.1">
    <property type="nucleotide sequence ID" value="XM_007910156.2"/>
</dbReference>